<dbReference type="GO" id="GO:0003677">
    <property type="term" value="F:DNA binding"/>
    <property type="evidence" value="ECO:0007669"/>
    <property type="project" value="InterPro"/>
</dbReference>
<comment type="caution">
    <text evidence="2">The sequence shown here is derived from an EMBL/GenBank/DDBJ whole genome shotgun (WGS) entry which is preliminary data.</text>
</comment>
<dbReference type="Pfam" id="PF01381">
    <property type="entry name" value="HTH_3"/>
    <property type="match status" value="1"/>
</dbReference>
<protein>
    <submittedName>
        <fullName evidence="2">XRE family transcriptional regulator</fullName>
    </submittedName>
</protein>
<dbReference type="RefSeq" id="WP_123237728.1">
    <property type="nucleotide sequence ID" value="NZ_RJVP01000005.1"/>
</dbReference>
<accession>A0A3N0UYT7</accession>
<dbReference type="SUPFAM" id="SSF47413">
    <property type="entry name" value="lambda repressor-like DNA-binding domains"/>
    <property type="match status" value="1"/>
</dbReference>
<dbReference type="AlphaFoldDB" id="A0A3N0UYT7"/>
<evidence type="ECO:0000313" key="2">
    <source>
        <dbReference type="EMBL" id="ROH85408.1"/>
    </source>
</evidence>
<sequence length="79" mass="8979">MSYLFEQLRNCLAANVKRRRVALGLSQEELAFNSHIDRTYISRIENSIGNVSLRIVCEIAESLNTDPSDLLKCIDEPPQ</sequence>
<dbReference type="InterPro" id="IPR001387">
    <property type="entry name" value="Cro/C1-type_HTH"/>
</dbReference>
<evidence type="ECO:0000259" key="1">
    <source>
        <dbReference type="PROSITE" id="PS50943"/>
    </source>
</evidence>
<organism evidence="2 3">
    <name type="scientific">Pseudomethylobacillus aquaticus</name>
    <dbReference type="NCBI Taxonomy" id="2676064"/>
    <lineage>
        <taxon>Bacteria</taxon>
        <taxon>Pseudomonadati</taxon>
        <taxon>Pseudomonadota</taxon>
        <taxon>Betaproteobacteria</taxon>
        <taxon>Nitrosomonadales</taxon>
        <taxon>Methylophilaceae</taxon>
        <taxon>Pseudomethylobacillus</taxon>
    </lineage>
</organism>
<dbReference type="Gene3D" id="1.10.260.40">
    <property type="entry name" value="lambda repressor-like DNA-binding domains"/>
    <property type="match status" value="1"/>
</dbReference>
<dbReference type="EMBL" id="RJVP01000005">
    <property type="protein sequence ID" value="ROH85408.1"/>
    <property type="molecule type" value="Genomic_DNA"/>
</dbReference>
<keyword evidence="3" id="KW-1185">Reference proteome</keyword>
<proteinExistence type="predicted"/>
<dbReference type="InterPro" id="IPR010982">
    <property type="entry name" value="Lambda_DNA-bd_dom_sf"/>
</dbReference>
<gene>
    <name evidence="2" type="ORF">ED236_09420</name>
</gene>
<feature type="domain" description="HTH cro/C1-type" evidence="1">
    <location>
        <begin position="16"/>
        <end position="70"/>
    </location>
</feature>
<evidence type="ECO:0000313" key="3">
    <source>
        <dbReference type="Proteomes" id="UP000275137"/>
    </source>
</evidence>
<dbReference type="Proteomes" id="UP000275137">
    <property type="component" value="Unassembled WGS sequence"/>
</dbReference>
<dbReference type="PROSITE" id="PS50943">
    <property type="entry name" value="HTH_CROC1"/>
    <property type="match status" value="1"/>
</dbReference>
<name>A0A3N0UYT7_9PROT</name>
<dbReference type="CDD" id="cd00093">
    <property type="entry name" value="HTH_XRE"/>
    <property type="match status" value="1"/>
</dbReference>
<dbReference type="SMART" id="SM00530">
    <property type="entry name" value="HTH_XRE"/>
    <property type="match status" value="1"/>
</dbReference>
<reference evidence="2 3" key="1">
    <citation type="submission" date="2018-10" db="EMBL/GenBank/DDBJ databases">
        <authorList>
            <person name="Chen W.-M."/>
        </authorList>
    </citation>
    <scope>NUCLEOTIDE SEQUENCE [LARGE SCALE GENOMIC DNA]</scope>
    <source>
        <strain evidence="2 3">H-5</strain>
    </source>
</reference>